<gene>
    <name evidence="1" type="ORF">BYL167_LOCUS40650</name>
    <name evidence="2" type="ORF">GIL414_LOCUS44495</name>
    <name evidence="3" type="ORF">SMN809_LOCUS54792</name>
</gene>
<accession>A0A8S3CYL3</accession>
<evidence type="ECO:0000313" key="1">
    <source>
        <dbReference type="EMBL" id="CAF4613520.1"/>
    </source>
</evidence>
<comment type="caution">
    <text evidence="3">The sequence shown here is derived from an EMBL/GenBank/DDBJ whole genome shotgun (WGS) entry which is preliminary data.</text>
</comment>
<dbReference type="InterPro" id="IPR002591">
    <property type="entry name" value="Phosphodiest/P_Trfase"/>
</dbReference>
<dbReference type="Pfam" id="PF01663">
    <property type="entry name" value="Phosphodiest"/>
    <property type="match status" value="1"/>
</dbReference>
<evidence type="ECO:0000313" key="2">
    <source>
        <dbReference type="EMBL" id="CAF4735947.1"/>
    </source>
</evidence>
<dbReference type="AlphaFoldDB" id="A0A8S3CYL3"/>
<dbReference type="SUPFAM" id="SSF53649">
    <property type="entry name" value="Alkaline phosphatase-like"/>
    <property type="match status" value="1"/>
</dbReference>
<protein>
    <submittedName>
        <fullName evidence="3">Uncharacterized protein</fullName>
    </submittedName>
</protein>
<dbReference type="Proteomes" id="UP000676336">
    <property type="component" value="Unassembled WGS sequence"/>
</dbReference>
<dbReference type="EMBL" id="CAJOBI010191956">
    <property type="protein sequence ID" value="CAF4964234.1"/>
    <property type="molecule type" value="Genomic_DNA"/>
</dbReference>
<dbReference type="EMBL" id="CAJOBH010101143">
    <property type="protein sequence ID" value="CAF4613520.1"/>
    <property type="molecule type" value="Genomic_DNA"/>
</dbReference>
<dbReference type="Proteomes" id="UP000681967">
    <property type="component" value="Unassembled WGS sequence"/>
</dbReference>
<feature type="non-terminal residue" evidence="3">
    <location>
        <position position="42"/>
    </location>
</feature>
<evidence type="ECO:0000313" key="4">
    <source>
        <dbReference type="Proteomes" id="UP000676336"/>
    </source>
</evidence>
<organism evidence="3 4">
    <name type="scientific">Rotaria magnacalcarata</name>
    <dbReference type="NCBI Taxonomy" id="392030"/>
    <lineage>
        <taxon>Eukaryota</taxon>
        <taxon>Metazoa</taxon>
        <taxon>Spiralia</taxon>
        <taxon>Gnathifera</taxon>
        <taxon>Rotifera</taxon>
        <taxon>Eurotatoria</taxon>
        <taxon>Bdelloidea</taxon>
        <taxon>Philodinida</taxon>
        <taxon>Philodinidae</taxon>
        <taxon>Rotaria</taxon>
    </lineage>
</organism>
<dbReference type="EMBL" id="CAJOBJ010134389">
    <property type="protein sequence ID" value="CAF4735947.1"/>
    <property type="molecule type" value="Genomic_DNA"/>
</dbReference>
<sequence>MVTGLYEDVHGVVSNQMFDPKTNVTFDSSGNMTNGDWWPHRT</sequence>
<dbReference type="Gene3D" id="3.40.720.10">
    <property type="entry name" value="Alkaline Phosphatase, subunit A"/>
    <property type="match status" value="1"/>
</dbReference>
<reference evidence="3" key="1">
    <citation type="submission" date="2021-02" db="EMBL/GenBank/DDBJ databases">
        <authorList>
            <person name="Nowell W R."/>
        </authorList>
    </citation>
    <scope>NUCLEOTIDE SEQUENCE</scope>
</reference>
<dbReference type="InterPro" id="IPR017850">
    <property type="entry name" value="Alkaline_phosphatase_core_sf"/>
</dbReference>
<dbReference type="Proteomes" id="UP000681720">
    <property type="component" value="Unassembled WGS sequence"/>
</dbReference>
<proteinExistence type="predicted"/>
<evidence type="ECO:0000313" key="3">
    <source>
        <dbReference type="EMBL" id="CAF4964234.1"/>
    </source>
</evidence>
<name>A0A8S3CYL3_9BILA</name>